<evidence type="ECO:0000256" key="1">
    <source>
        <dbReference type="ARBA" id="ARBA00010641"/>
    </source>
</evidence>
<keyword evidence="3" id="KW-0731">Sigma factor</keyword>
<evidence type="ECO:0000256" key="3">
    <source>
        <dbReference type="ARBA" id="ARBA00023082"/>
    </source>
</evidence>
<accession>Q8ENY7</accession>
<dbReference type="Pfam" id="PF04542">
    <property type="entry name" value="Sigma70_r2"/>
    <property type="match status" value="1"/>
</dbReference>
<dbReference type="GO" id="GO:0016987">
    <property type="term" value="F:sigma factor activity"/>
    <property type="evidence" value="ECO:0007669"/>
    <property type="project" value="UniProtKB-KW"/>
</dbReference>
<keyword evidence="9" id="KW-1185">Reference proteome</keyword>
<dbReference type="SUPFAM" id="SSF88946">
    <property type="entry name" value="Sigma2 domain of RNA polymerase sigma factors"/>
    <property type="match status" value="1"/>
</dbReference>
<sequence length="708" mass="84226">MEDHQIISYFQRNKFESGMELLIDKYCVTVERFAFQIGVDTNEISDVVQETFIRTSKSLTNYQDQNVNLSTLLYKCTLNVVKKLKRKEKRKRKSEEIVNKQHHILTDYFESESHVVLHECIQHLEDTYKFALILYYFHQKPYEDIGQILQLSSASVENKIFQGKVRLTEESTFEKDNNPIDNWLKSLSEEYKSLPEKTSTQQILHTVKGVHEKKKKRWLTKIAIVLSLVVFVVVAIPMFDDFKDSPTNLTEQEKMEQYFERKKEEYKQNLGIESVDDFIQVERAYDLVIQFNNVTKQTEDIDDAEIQSYKDMIAMLLTTPKQLAEKQKKENKIFLNHPDFYTVQVNNRQTLEIYLSSLFRKHSIEKNHRQEIINNQESIDEINVSEDILKAINAIKDNGYTIEQLEDATSLSLRIDRSWAIQYIHDVEGSEPYLNMISIQEDIDSYYNGEHINLGDILLQIEEIYRTYPNERHNIFVQQELAITGQYVLIDYLFVRDKFYSYEIDTTNPLSKEHQKELLSFVQDHQDSIYWTIVNEVVQELKKNNWIPKEELAHREYRYIFIDPYQNLTEDSFLSFEKWPVVDTTHDIYHHYIEQNEQLTALSDASAKEVLSLFMYASVKPDEQLVNKLKTENSLDSESYDWYDIWRNSYYFIELKNEEDEAIYDFISFPSIYNEEEAFQISIELIKQDDIWLINRIYDRTKTKEAPS</sequence>
<dbReference type="Proteomes" id="UP000000822">
    <property type="component" value="Chromosome"/>
</dbReference>
<dbReference type="AlphaFoldDB" id="Q8ENY7"/>
<dbReference type="HOGENOM" id="CLU_389726_0_0_9"/>
<protein>
    <submittedName>
        <fullName evidence="8">Uncharacterized protein</fullName>
    </submittedName>
</protein>
<feature type="domain" description="RNA polymerase sigma factor 70 region 4 type 2" evidence="7">
    <location>
        <begin position="116"/>
        <end position="167"/>
    </location>
</feature>
<dbReference type="OrthoDB" id="2954508at2"/>
<dbReference type="GO" id="GO:0003677">
    <property type="term" value="F:DNA binding"/>
    <property type="evidence" value="ECO:0007669"/>
    <property type="project" value="InterPro"/>
</dbReference>
<dbReference type="Gene3D" id="1.10.10.10">
    <property type="entry name" value="Winged helix-like DNA-binding domain superfamily/Winged helix DNA-binding domain"/>
    <property type="match status" value="1"/>
</dbReference>
<dbReference type="InterPro" id="IPR013325">
    <property type="entry name" value="RNA_pol_sigma_r2"/>
</dbReference>
<dbReference type="GO" id="GO:0006352">
    <property type="term" value="P:DNA-templated transcription initiation"/>
    <property type="evidence" value="ECO:0007669"/>
    <property type="project" value="InterPro"/>
</dbReference>
<name>Q8ENY7_OCEIH</name>
<keyword evidence="2" id="KW-0805">Transcription regulation</keyword>
<dbReference type="KEGG" id="oih:OB2337"/>
<evidence type="ECO:0000313" key="9">
    <source>
        <dbReference type="Proteomes" id="UP000000822"/>
    </source>
</evidence>
<dbReference type="PANTHER" id="PTHR43133:SF51">
    <property type="entry name" value="RNA POLYMERASE SIGMA FACTOR"/>
    <property type="match status" value="1"/>
</dbReference>
<evidence type="ECO:0000256" key="2">
    <source>
        <dbReference type="ARBA" id="ARBA00023015"/>
    </source>
</evidence>
<evidence type="ECO:0000256" key="5">
    <source>
        <dbReference type="SAM" id="Phobius"/>
    </source>
</evidence>
<dbReference type="InterPro" id="IPR039425">
    <property type="entry name" value="RNA_pol_sigma-70-like"/>
</dbReference>
<dbReference type="RefSeq" id="WP_011066730.1">
    <property type="nucleotide sequence ID" value="NC_004193.1"/>
</dbReference>
<dbReference type="STRING" id="221109.gene:10734588"/>
<dbReference type="InterPro" id="IPR007627">
    <property type="entry name" value="RNA_pol_sigma70_r2"/>
</dbReference>
<dbReference type="eggNOG" id="COG1595">
    <property type="taxonomic scope" value="Bacteria"/>
</dbReference>
<feature type="transmembrane region" description="Helical" evidence="5">
    <location>
        <begin position="218"/>
        <end position="239"/>
    </location>
</feature>
<dbReference type="NCBIfam" id="TIGR02937">
    <property type="entry name" value="sigma70-ECF"/>
    <property type="match status" value="1"/>
</dbReference>
<dbReference type="InterPro" id="IPR036388">
    <property type="entry name" value="WH-like_DNA-bd_sf"/>
</dbReference>
<evidence type="ECO:0000259" key="6">
    <source>
        <dbReference type="Pfam" id="PF04542"/>
    </source>
</evidence>
<feature type="domain" description="RNA polymerase sigma-70 region 2" evidence="6">
    <location>
        <begin position="22"/>
        <end position="90"/>
    </location>
</feature>
<dbReference type="InterPro" id="IPR013249">
    <property type="entry name" value="RNA_pol_sigma70_r4_t2"/>
</dbReference>
<keyword evidence="5" id="KW-1133">Transmembrane helix</keyword>
<keyword evidence="4" id="KW-0804">Transcription</keyword>
<dbReference type="PANTHER" id="PTHR43133">
    <property type="entry name" value="RNA POLYMERASE ECF-TYPE SIGMA FACTO"/>
    <property type="match status" value="1"/>
</dbReference>
<keyword evidence="5" id="KW-0472">Membrane</keyword>
<proteinExistence type="inferred from homology"/>
<reference evidence="8 9" key="2">
    <citation type="journal article" date="2002" name="Nucleic Acids Res.">
        <title>Genome sequence of Oceanobacillus iheyensis isolated from the Iheya Ridge and its unexpected adaptive capabilities to extreme environments.</title>
        <authorList>
            <person name="Takami H."/>
            <person name="Takaki Y."/>
            <person name="Uchiyama I."/>
        </authorList>
    </citation>
    <scope>NUCLEOTIDE SEQUENCE [LARGE SCALE GENOMIC DNA]</scope>
    <source>
        <strain evidence="9">DSM 14371 / CIP 107618 / JCM 11309 / KCTC 3954 / HTE831</strain>
    </source>
</reference>
<dbReference type="EMBL" id="BA000028">
    <property type="protein sequence ID" value="BAC14293.1"/>
    <property type="molecule type" value="Genomic_DNA"/>
</dbReference>
<evidence type="ECO:0000313" key="8">
    <source>
        <dbReference type="EMBL" id="BAC14293.1"/>
    </source>
</evidence>
<dbReference type="InterPro" id="IPR014284">
    <property type="entry name" value="RNA_pol_sigma-70_dom"/>
</dbReference>
<gene>
    <name evidence="8" type="ordered locus">OB2337</name>
</gene>
<dbReference type="SUPFAM" id="SSF88659">
    <property type="entry name" value="Sigma3 and sigma4 domains of RNA polymerase sigma factors"/>
    <property type="match status" value="1"/>
</dbReference>
<organism evidence="8 9">
    <name type="scientific">Oceanobacillus iheyensis (strain DSM 14371 / CIP 107618 / JCM 11309 / KCTC 3954 / HTE831)</name>
    <dbReference type="NCBI Taxonomy" id="221109"/>
    <lineage>
        <taxon>Bacteria</taxon>
        <taxon>Bacillati</taxon>
        <taxon>Bacillota</taxon>
        <taxon>Bacilli</taxon>
        <taxon>Bacillales</taxon>
        <taxon>Bacillaceae</taxon>
        <taxon>Oceanobacillus</taxon>
    </lineage>
</organism>
<evidence type="ECO:0000259" key="7">
    <source>
        <dbReference type="Pfam" id="PF08281"/>
    </source>
</evidence>
<dbReference type="InterPro" id="IPR013324">
    <property type="entry name" value="RNA_pol_sigma_r3/r4-like"/>
</dbReference>
<comment type="similarity">
    <text evidence="1">Belongs to the sigma-70 factor family. ECF subfamily.</text>
</comment>
<keyword evidence="5" id="KW-0812">Transmembrane</keyword>
<reference evidence="8 9" key="1">
    <citation type="journal article" date="2001" name="FEMS Microbiol. Lett.">
        <title>Oceanobacillus iheyensis gen. nov., sp. nov., a deep-sea extremely halotolerant and alkaliphilic species isolated from a depth of 1050 m on the Iheya Ridge.</title>
        <authorList>
            <person name="Lu J."/>
            <person name="Nogi Y."/>
            <person name="Takami H."/>
        </authorList>
    </citation>
    <scope>NUCLEOTIDE SEQUENCE [LARGE SCALE GENOMIC DNA]</scope>
    <source>
        <strain evidence="9">DSM 14371 / CIP 107618 / JCM 11309 / KCTC 3954 / HTE831</strain>
    </source>
</reference>
<dbReference type="Gene3D" id="1.10.1740.10">
    <property type="match status" value="1"/>
</dbReference>
<evidence type="ECO:0000256" key="4">
    <source>
        <dbReference type="ARBA" id="ARBA00023163"/>
    </source>
</evidence>
<dbReference type="Pfam" id="PF08281">
    <property type="entry name" value="Sigma70_r4_2"/>
    <property type="match status" value="1"/>
</dbReference>